<protein>
    <submittedName>
        <fullName evidence="3">Uncharacterized protein</fullName>
    </submittedName>
</protein>
<feature type="compositionally biased region" description="Polar residues" evidence="1">
    <location>
        <begin position="1"/>
        <end position="17"/>
    </location>
</feature>
<name>A0AB34KWV2_9PEZI</name>
<dbReference type="EMBL" id="JAAQHG020000007">
    <property type="protein sequence ID" value="KAL1588527.1"/>
    <property type="molecule type" value="Genomic_DNA"/>
</dbReference>
<dbReference type="RefSeq" id="XP_069231632.1">
    <property type="nucleotide sequence ID" value="XM_069371400.1"/>
</dbReference>
<comment type="caution">
    <text evidence="3">The sequence shown here is derived from an EMBL/GenBank/DDBJ whole genome shotgun (WGS) entry which is preliminary data.</text>
</comment>
<organism evidence="3 4">
    <name type="scientific">Cladosporium halotolerans</name>
    <dbReference type="NCBI Taxonomy" id="1052096"/>
    <lineage>
        <taxon>Eukaryota</taxon>
        <taxon>Fungi</taxon>
        <taxon>Dikarya</taxon>
        <taxon>Ascomycota</taxon>
        <taxon>Pezizomycotina</taxon>
        <taxon>Dothideomycetes</taxon>
        <taxon>Dothideomycetidae</taxon>
        <taxon>Cladosporiales</taxon>
        <taxon>Cladosporiaceae</taxon>
        <taxon>Cladosporium</taxon>
    </lineage>
</organism>
<evidence type="ECO:0000256" key="2">
    <source>
        <dbReference type="SAM" id="Phobius"/>
    </source>
</evidence>
<feature type="transmembrane region" description="Helical" evidence="2">
    <location>
        <begin position="164"/>
        <end position="185"/>
    </location>
</feature>
<dbReference type="AlphaFoldDB" id="A0AB34KWV2"/>
<sequence length="211" mass="22933">MSSNQQTTFGASIVPQQQDEKAAMLPPPGFESPSLSPAISRASDTFDENKPLPPHSPFYQHPPASHEAVPTIHQTPKKAAHPNSEKDLEYGNVTPYSGITADDENPFSKQYAVGAGNQECTMWPTQQTLKQNRLADKRQRRQKRTCGCGRVKDHWAALSKKQRMLMRILVALVVCGAIVGVAVGITRSVNGGVWSGKGSSHEFDQGRGNAA</sequence>
<keyword evidence="2" id="KW-0472">Membrane</keyword>
<accession>A0AB34KWV2</accession>
<proteinExistence type="predicted"/>
<feature type="region of interest" description="Disordered" evidence="1">
    <location>
        <begin position="1"/>
        <end position="91"/>
    </location>
</feature>
<reference evidence="3 4" key="1">
    <citation type="journal article" date="2020" name="Microbiol. Resour. Announc.">
        <title>Draft Genome Sequence of a Cladosporium Species Isolated from the Mesophotic Ascidian Didemnum maculosum.</title>
        <authorList>
            <person name="Gioti A."/>
            <person name="Siaperas R."/>
            <person name="Nikolaivits E."/>
            <person name="Le Goff G."/>
            <person name="Ouazzani J."/>
            <person name="Kotoulas G."/>
            <person name="Topakas E."/>
        </authorList>
    </citation>
    <scope>NUCLEOTIDE SEQUENCE [LARGE SCALE GENOMIC DNA]</scope>
    <source>
        <strain evidence="3 4">TM138-S3</strain>
    </source>
</reference>
<keyword evidence="4" id="KW-1185">Reference proteome</keyword>
<keyword evidence="2" id="KW-0812">Transmembrane</keyword>
<evidence type="ECO:0000313" key="4">
    <source>
        <dbReference type="Proteomes" id="UP000803884"/>
    </source>
</evidence>
<gene>
    <name evidence="3" type="ORF">WHR41_02794</name>
</gene>
<evidence type="ECO:0000256" key="1">
    <source>
        <dbReference type="SAM" id="MobiDB-lite"/>
    </source>
</evidence>
<dbReference type="Proteomes" id="UP000803884">
    <property type="component" value="Unassembled WGS sequence"/>
</dbReference>
<dbReference type="GeneID" id="96004238"/>
<keyword evidence="2" id="KW-1133">Transmembrane helix</keyword>
<evidence type="ECO:0000313" key="3">
    <source>
        <dbReference type="EMBL" id="KAL1588527.1"/>
    </source>
</evidence>